<proteinExistence type="predicted"/>
<feature type="region of interest" description="Disordered" evidence="1">
    <location>
        <begin position="1"/>
        <end position="219"/>
    </location>
</feature>
<name>A0A0G4NBX3_VERLO</name>
<feature type="compositionally biased region" description="Basic residues" evidence="1">
    <location>
        <begin position="35"/>
        <end position="44"/>
    </location>
</feature>
<feature type="non-terminal residue" evidence="2">
    <location>
        <position position="219"/>
    </location>
</feature>
<evidence type="ECO:0000313" key="2">
    <source>
        <dbReference type="EMBL" id="CRK43839.1"/>
    </source>
</evidence>
<dbReference type="EMBL" id="CVQI01033642">
    <property type="protein sequence ID" value="CRK43839.1"/>
    <property type="molecule type" value="Genomic_DNA"/>
</dbReference>
<feature type="compositionally biased region" description="Low complexity" evidence="1">
    <location>
        <begin position="20"/>
        <end position="32"/>
    </location>
</feature>
<organism evidence="2 3">
    <name type="scientific">Verticillium longisporum</name>
    <name type="common">Verticillium dahliae var. longisporum</name>
    <dbReference type="NCBI Taxonomy" id="100787"/>
    <lineage>
        <taxon>Eukaryota</taxon>
        <taxon>Fungi</taxon>
        <taxon>Dikarya</taxon>
        <taxon>Ascomycota</taxon>
        <taxon>Pezizomycotina</taxon>
        <taxon>Sordariomycetes</taxon>
        <taxon>Hypocreomycetidae</taxon>
        <taxon>Glomerellales</taxon>
        <taxon>Plectosphaerellaceae</taxon>
        <taxon>Verticillium</taxon>
    </lineage>
</organism>
<feature type="compositionally biased region" description="Basic and acidic residues" evidence="1">
    <location>
        <begin position="66"/>
        <end position="78"/>
    </location>
</feature>
<accession>A0A0G4NBX3</accession>
<dbReference type="AlphaFoldDB" id="A0A0G4NBX3"/>
<feature type="compositionally biased region" description="Low complexity" evidence="1">
    <location>
        <begin position="1"/>
        <end position="10"/>
    </location>
</feature>
<sequence>DLSPLRLPRRAAPPQPSLPLPARGQHAVAAAAAERRRRGPRPRRPPLLGAPHLGTLARRALPPARDAADHARDAEPGPRRRPAPRRLLVPRRPLPAPRHVLRRAPQQGAGGVAALAVGAPPRRARRQRRPQADAAPAGHAKGQPPRHPALAAHHPLAAAPALRLPLRGRPPGRPQLHLSLPARGRQGPDPLDARPAARQHQGPRRRPHREAVRHCLVRR</sequence>
<protein>
    <submittedName>
        <fullName evidence="2">Uncharacterized protein</fullName>
    </submittedName>
</protein>
<evidence type="ECO:0000313" key="3">
    <source>
        <dbReference type="Proteomes" id="UP000045706"/>
    </source>
</evidence>
<feature type="compositionally biased region" description="Low complexity" evidence="1">
    <location>
        <begin position="46"/>
        <end position="65"/>
    </location>
</feature>
<evidence type="ECO:0000256" key="1">
    <source>
        <dbReference type="SAM" id="MobiDB-lite"/>
    </source>
</evidence>
<feature type="compositionally biased region" description="Low complexity" evidence="1">
    <location>
        <begin position="148"/>
        <end position="178"/>
    </location>
</feature>
<dbReference type="Proteomes" id="UP000045706">
    <property type="component" value="Unassembled WGS sequence"/>
</dbReference>
<feature type="non-terminal residue" evidence="2">
    <location>
        <position position="1"/>
    </location>
</feature>
<gene>
    <name evidence="2" type="ORF">BN1723_019314</name>
</gene>
<reference evidence="3" key="1">
    <citation type="submission" date="2015-05" db="EMBL/GenBank/DDBJ databases">
        <authorList>
            <person name="Fogelqvist Johan"/>
        </authorList>
    </citation>
    <scope>NUCLEOTIDE SEQUENCE [LARGE SCALE GENOMIC DNA]</scope>
</reference>
<feature type="compositionally biased region" description="Low complexity" evidence="1">
    <location>
        <begin position="103"/>
        <end position="121"/>
    </location>
</feature>